<dbReference type="Gene3D" id="2.160.10.10">
    <property type="entry name" value="Hexapeptide repeat proteins"/>
    <property type="match status" value="1"/>
</dbReference>
<dbReference type="InterPro" id="IPR029098">
    <property type="entry name" value="Acetyltransf_C"/>
</dbReference>
<dbReference type="InterPro" id="IPR011004">
    <property type="entry name" value="Trimer_LpxA-like_sf"/>
</dbReference>
<evidence type="ECO:0000259" key="6">
    <source>
        <dbReference type="Pfam" id="PF13720"/>
    </source>
</evidence>
<dbReference type="PANTHER" id="PTHR43480">
    <property type="entry name" value="ACYL-[ACYL-CARRIER-PROTEIN]--UDP-N-ACETYLGLUCOSAMINE O-ACYLTRANSFERASE"/>
    <property type="match status" value="1"/>
</dbReference>
<evidence type="ECO:0000256" key="5">
    <source>
        <dbReference type="ARBA" id="ARBA00023315"/>
    </source>
</evidence>
<feature type="domain" description="UDP N-acetylglucosamine O-acyltransferase C-terminal" evidence="6">
    <location>
        <begin position="167"/>
        <end position="247"/>
    </location>
</feature>
<evidence type="ECO:0000256" key="1">
    <source>
        <dbReference type="ARBA" id="ARBA00022516"/>
    </source>
</evidence>
<dbReference type="SUPFAM" id="SSF51161">
    <property type="entry name" value="Trimeric LpxA-like enzymes"/>
    <property type="match status" value="1"/>
</dbReference>
<dbReference type="GO" id="GO:0008780">
    <property type="term" value="F:acyl-[acyl-carrier-protein]-UDP-N-acetylglucosamine O-acyltransferase activity"/>
    <property type="evidence" value="ECO:0007669"/>
    <property type="project" value="UniProtKB-EC"/>
</dbReference>
<dbReference type="KEGG" id="ttf:THTE_3826"/>
<evidence type="ECO:0000256" key="3">
    <source>
        <dbReference type="ARBA" id="ARBA00022679"/>
    </source>
</evidence>
<sequence>MISPLAAIGCDVEIGPFCVVEEDTQIGDGCRLEARVTIKKGTVLGDNNWIFEGAVLGGIPQHVHIPERPGKVIIGSGNVIRENVTIHRALDEEDATLVGDNNLLMVNVHIAHDCRIGNNTIFANNVMLAGHVTVGDRAYVSGAVAVHQFCRIGSFAMVGGQAHINKDVPPYVTVDGLSSYVVGLNQIGLRRAGFSTEAIEELKRAYRVIYRSGLLWNDILEQLRINFSTGPAALFYQFLATTTRGIIPERRTPTGATLKLHRADDQADEDEGQRRIRVTG</sequence>
<evidence type="ECO:0000313" key="7">
    <source>
        <dbReference type="EMBL" id="ASV76427.1"/>
    </source>
</evidence>
<proteinExistence type="predicted"/>
<dbReference type="EMBL" id="CP018477">
    <property type="protein sequence ID" value="ASV76427.1"/>
    <property type="molecule type" value="Genomic_DNA"/>
</dbReference>
<keyword evidence="1" id="KW-0444">Lipid biosynthesis</keyword>
<dbReference type="Gene3D" id="1.20.1180.10">
    <property type="entry name" value="Udp N-acetylglucosamine O-acyltransferase, C-terminal domain"/>
    <property type="match status" value="1"/>
</dbReference>
<name>A0A286RKE0_9BACT</name>
<evidence type="ECO:0000256" key="2">
    <source>
        <dbReference type="ARBA" id="ARBA00022556"/>
    </source>
</evidence>
<dbReference type="InterPro" id="IPR037157">
    <property type="entry name" value="Acetyltransf_C_sf"/>
</dbReference>
<dbReference type="NCBIfam" id="TIGR01852">
    <property type="entry name" value="lipid_A_lpxA"/>
    <property type="match status" value="1"/>
</dbReference>
<dbReference type="Pfam" id="PF00132">
    <property type="entry name" value="Hexapep"/>
    <property type="match status" value="2"/>
</dbReference>
<dbReference type="GO" id="GO:0009245">
    <property type="term" value="P:lipid A biosynthetic process"/>
    <property type="evidence" value="ECO:0007669"/>
    <property type="project" value="UniProtKB-KW"/>
</dbReference>
<dbReference type="PIRSF" id="PIRSF000456">
    <property type="entry name" value="UDP-GlcNAc_acltr"/>
    <property type="match status" value="1"/>
</dbReference>
<dbReference type="EC" id="2.3.1.129" evidence="7"/>
<gene>
    <name evidence="7" type="ORF">THTE_3826</name>
</gene>
<keyword evidence="4" id="KW-0443">Lipid metabolism</keyword>
<dbReference type="InterPro" id="IPR010137">
    <property type="entry name" value="Lipid_A_LpxA"/>
</dbReference>
<organism evidence="7 8">
    <name type="scientific">Thermogutta terrifontis</name>
    <dbReference type="NCBI Taxonomy" id="1331910"/>
    <lineage>
        <taxon>Bacteria</taxon>
        <taxon>Pseudomonadati</taxon>
        <taxon>Planctomycetota</taxon>
        <taxon>Planctomycetia</taxon>
        <taxon>Pirellulales</taxon>
        <taxon>Thermoguttaceae</taxon>
        <taxon>Thermogutta</taxon>
    </lineage>
</organism>
<evidence type="ECO:0000256" key="4">
    <source>
        <dbReference type="ARBA" id="ARBA00023098"/>
    </source>
</evidence>
<keyword evidence="2" id="KW-0441">Lipid A biosynthesis</keyword>
<keyword evidence="5 7" id="KW-0012">Acyltransferase</keyword>
<dbReference type="InterPro" id="IPR001451">
    <property type="entry name" value="Hexapep"/>
</dbReference>
<evidence type="ECO:0000313" key="8">
    <source>
        <dbReference type="Proteomes" id="UP000215086"/>
    </source>
</evidence>
<dbReference type="GO" id="GO:0016020">
    <property type="term" value="C:membrane"/>
    <property type="evidence" value="ECO:0007669"/>
    <property type="project" value="GOC"/>
</dbReference>
<dbReference type="Proteomes" id="UP000215086">
    <property type="component" value="Chromosome"/>
</dbReference>
<accession>A0A286RKE0</accession>
<dbReference type="Pfam" id="PF13720">
    <property type="entry name" value="Acetyltransf_11"/>
    <property type="match status" value="1"/>
</dbReference>
<dbReference type="PANTHER" id="PTHR43480:SF1">
    <property type="entry name" value="ACYL-[ACYL-CARRIER-PROTEIN]--UDP-N-ACETYLGLUCOSAMINE O-ACYLTRANSFERASE, MITOCHONDRIAL-RELATED"/>
    <property type="match status" value="1"/>
</dbReference>
<protein>
    <submittedName>
        <fullName evidence="7">Acyl-[acyl-carrier-protein]--UDP-N-acetylglucosamine O-acyltransferase</fullName>
        <ecNumber evidence="7">2.3.1.129</ecNumber>
    </submittedName>
</protein>
<dbReference type="CDD" id="cd03351">
    <property type="entry name" value="LbH_UDP-GlcNAc_AT"/>
    <property type="match status" value="1"/>
</dbReference>
<keyword evidence="8" id="KW-1185">Reference proteome</keyword>
<dbReference type="AlphaFoldDB" id="A0A286RKE0"/>
<keyword evidence="3 7" id="KW-0808">Transferase</keyword>
<reference evidence="7 8" key="1">
    <citation type="journal article" name="Front. Microbiol.">
        <title>Sugar Metabolism of the First Thermophilic Planctomycete Thermogutta terrifontis: Comparative Genomic and Transcriptomic Approaches.</title>
        <authorList>
            <person name="Elcheninov A.G."/>
            <person name="Menzel P."/>
            <person name="Gudbergsdottir S.R."/>
            <person name="Slesarev A.I."/>
            <person name="Kadnikov V.V."/>
            <person name="Krogh A."/>
            <person name="Bonch-Osmolovskaya E.A."/>
            <person name="Peng X."/>
            <person name="Kublanov I.V."/>
        </authorList>
    </citation>
    <scope>NUCLEOTIDE SEQUENCE [LARGE SCALE GENOMIC DNA]</scope>
    <source>
        <strain evidence="7 8">R1</strain>
    </source>
</reference>
<dbReference type="NCBIfam" id="NF003657">
    <property type="entry name" value="PRK05289.1"/>
    <property type="match status" value="1"/>
</dbReference>